<evidence type="ECO:0008006" key="3">
    <source>
        <dbReference type="Google" id="ProtNLM"/>
    </source>
</evidence>
<reference evidence="2" key="1">
    <citation type="submission" date="2016-10" db="EMBL/GenBank/DDBJ databases">
        <authorList>
            <person name="Varghese N."/>
            <person name="Submissions S."/>
        </authorList>
    </citation>
    <scope>NUCLEOTIDE SEQUENCE [LARGE SCALE GENOMIC DNA]</scope>
    <source>
        <strain evidence="2">OK042</strain>
    </source>
</reference>
<name>A0A1I3T2T3_9BACL</name>
<dbReference type="Pfam" id="PF10720">
    <property type="entry name" value="DUF2515"/>
    <property type="match status" value="1"/>
</dbReference>
<dbReference type="InterPro" id="IPR019658">
    <property type="entry name" value="DUF2515"/>
</dbReference>
<dbReference type="STRING" id="1884381.SAMN05518846_104349"/>
<keyword evidence="2" id="KW-1185">Reference proteome</keyword>
<sequence length="380" mass="44712">MNWSWMVDPPLLSLAKEIKQVIARKKDMSKAADLSAREKQLVRDIWEQTNVRNVDNVERTRAYLDYYQKHTEIHWALLAHLVSRNAGWSMTDLSGELLPRLLSVREQRDYFFFLERGNWLIFRDVYPQLLLYEESVRRQTNLFHLLPQFQVSVFTQALWNHFWKAGDCELLAAGLIVNEQQHLEVQVMQNESYKKTVLDTLPFTFQELLSLNQILFPCQGDKRPLRLVGESVSHFASLLERISLGKRLYVLLFREEKNLASVLAWASRQPHTGSRKDFWPHLFHDIKEGLPGKPHQRRVENCQLRSKMSPLYSPQLQQAWKQVEHAEPMEKDWYRSRDVLSLLRLPSLPEEEQVSMGEVYCRTLEKIELAVIARGKIFGT</sequence>
<dbReference type="RefSeq" id="WP_309599972.1">
    <property type="nucleotide sequence ID" value="NZ_FORT01000004.1"/>
</dbReference>
<dbReference type="Proteomes" id="UP000198915">
    <property type="component" value="Unassembled WGS sequence"/>
</dbReference>
<proteinExistence type="predicted"/>
<dbReference type="EMBL" id="FORT01000004">
    <property type="protein sequence ID" value="SFJ63807.1"/>
    <property type="molecule type" value="Genomic_DNA"/>
</dbReference>
<evidence type="ECO:0000313" key="2">
    <source>
        <dbReference type="Proteomes" id="UP000198915"/>
    </source>
</evidence>
<protein>
    <recommendedName>
        <fullName evidence="3">DUF2515 domain-containing protein</fullName>
    </recommendedName>
</protein>
<organism evidence="1 2">
    <name type="scientific">Brevibacillus centrosporus</name>
    <dbReference type="NCBI Taxonomy" id="54910"/>
    <lineage>
        <taxon>Bacteria</taxon>
        <taxon>Bacillati</taxon>
        <taxon>Bacillota</taxon>
        <taxon>Bacilli</taxon>
        <taxon>Bacillales</taxon>
        <taxon>Paenibacillaceae</taxon>
        <taxon>Brevibacillus</taxon>
    </lineage>
</organism>
<evidence type="ECO:0000313" key="1">
    <source>
        <dbReference type="EMBL" id="SFJ63807.1"/>
    </source>
</evidence>
<accession>A0A1I3T2T3</accession>
<gene>
    <name evidence="1" type="ORF">SAMN05518846_104349</name>
</gene>
<dbReference type="AlphaFoldDB" id="A0A1I3T2T3"/>